<organism evidence="1 2">
    <name type="scientific">Guyanagaster necrorhizus</name>
    <dbReference type="NCBI Taxonomy" id="856835"/>
    <lineage>
        <taxon>Eukaryota</taxon>
        <taxon>Fungi</taxon>
        <taxon>Dikarya</taxon>
        <taxon>Basidiomycota</taxon>
        <taxon>Agaricomycotina</taxon>
        <taxon>Agaricomycetes</taxon>
        <taxon>Agaricomycetidae</taxon>
        <taxon>Agaricales</taxon>
        <taxon>Marasmiineae</taxon>
        <taxon>Physalacriaceae</taxon>
        <taxon>Guyanagaster</taxon>
    </lineage>
</organism>
<dbReference type="Proteomes" id="UP000812287">
    <property type="component" value="Unassembled WGS sequence"/>
</dbReference>
<protein>
    <submittedName>
        <fullName evidence="1">Uncharacterized protein</fullName>
    </submittedName>
</protein>
<dbReference type="EMBL" id="MU250541">
    <property type="protein sequence ID" value="KAG7444094.1"/>
    <property type="molecule type" value="Genomic_DNA"/>
</dbReference>
<comment type="caution">
    <text evidence="1">The sequence shown here is derived from an EMBL/GenBank/DDBJ whole genome shotgun (WGS) entry which is preliminary data.</text>
</comment>
<proteinExistence type="predicted"/>
<accession>A0A9P8AQG6</accession>
<name>A0A9P8AQG6_9AGAR</name>
<evidence type="ECO:0000313" key="2">
    <source>
        <dbReference type="Proteomes" id="UP000812287"/>
    </source>
</evidence>
<reference evidence="1" key="1">
    <citation type="submission" date="2020-11" db="EMBL/GenBank/DDBJ databases">
        <title>Adaptations for nitrogen fixation in a non-lichenized fungal sporocarp promotes dispersal by wood-feeding termites.</title>
        <authorList>
            <consortium name="DOE Joint Genome Institute"/>
            <person name="Koch R.A."/>
            <person name="Yoon G."/>
            <person name="Arayal U."/>
            <person name="Lail K."/>
            <person name="Amirebrahimi M."/>
            <person name="Labutti K."/>
            <person name="Lipzen A."/>
            <person name="Riley R."/>
            <person name="Barry K."/>
            <person name="Henrissat B."/>
            <person name="Grigoriev I.V."/>
            <person name="Herr J.R."/>
            <person name="Aime M.C."/>
        </authorList>
    </citation>
    <scope>NUCLEOTIDE SEQUENCE</scope>
    <source>
        <strain evidence="1">MCA 3950</strain>
    </source>
</reference>
<dbReference type="RefSeq" id="XP_043037594.1">
    <property type="nucleotide sequence ID" value="XM_043180241.1"/>
</dbReference>
<dbReference type="OrthoDB" id="10557763at2759"/>
<dbReference type="GeneID" id="66102537"/>
<sequence>MTLYSAKGGVETYRFHYTANSNVPIEASCWNEGENPPIQVPLTVEDLIHTTEYLVAEAQELIRNFQPDSPRWFTDLGGSLASILSAMLDCAPNSGGVRYVSSAIFTCKSSRQISQLALTWFAYFLWPCPSCRILLCVKSLLILPLDSQSAELVLNFRSSKN</sequence>
<gene>
    <name evidence="1" type="ORF">BT62DRAFT_251467</name>
</gene>
<keyword evidence="2" id="KW-1185">Reference proteome</keyword>
<evidence type="ECO:0000313" key="1">
    <source>
        <dbReference type="EMBL" id="KAG7444094.1"/>
    </source>
</evidence>
<dbReference type="AlphaFoldDB" id="A0A9P8AQG6"/>